<reference evidence="15" key="1">
    <citation type="journal article" date="2010" name="BMC Evol. Biol.">
        <title>Intron-loss evolution of hatching enzyme genes in Teleostei.</title>
        <authorList>
            <person name="Kawaguchi M."/>
            <person name="Hiroi J."/>
            <person name="Miya M."/>
            <person name="Nishida M."/>
            <person name="Iuchi I."/>
            <person name="Yasumasu S."/>
        </authorList>
    </citation>
    <scope>NUCLEOTIDE SEQUENCE</scope>
</reference>
<dbReference type="Gene3D" id="3.40.390.10">
    <property type="entry name" value="Collagenase (Catalytic Domain)"/>
    <property type="match status" value="1"/>
</dbReference>
<protein>
    <recommendedName>
        <fullName evidence="13">Metalloendopeptidase</fullName>
        <ecNumber evidence="13">3.4.24.-</ecNumber>
    </recommendedName>
</protein>
<evidence type="ECO:0000256" key="5">
    <source>
        <dbReference type="ARBA" id="ARBA00022833"/>
    </source>
</evidence>
<dbReference type="Pfam" id="PF01400">
    <property type="entry name" value="Astacin"/>
    <property type="match status" value="1"/>
</dbReference>
<evidence type="ECO:0000256" key="10">
    <source>
        <dbReference type="ARBA" id="ARBA00023329"/>
    </source>
</evidence>
<feature type="binding site" evidence="12">
    <location>
        <position position="176"/>
    </location>
    <ligand>
        <name>Zn(2+)</name>
        <dbReference type="ChEBI" id="CHEBI:29105"/>
        <note>catalytic</note>
    </ligand>
</feature>
<dbReference type="AlphaFoldDB" id="D2YYH0"/>
<proteinExistence type="evidence at transcript level"/>
<feature type="signal peptide" evidence="13">
    <location>
        <begin position="1"/>
        <end position="20"/>
    </location>
</feature>
<dbReference type="MEROPS" id="M12.006"/>
<dbReference type="PANTHER" id="PTHR10127">
    <property type="entry name" value="DISCOIDIN, CUB, EGF, LAMININ , AND ZINC METALLOPROTEASE DOMAIN CONTAINING"/>
    <property type="match status" value="1"/>
</dbReference>
<accession>D2YYH0</accession>
<dbReference type="EMBL" id="AB480030">
    <property type="protein sequence ID" value="BAI68377.1"/>
    <property type="molecule type" value="mRNA"/>
</dbReference>
<feature type="active site" evidence="12">
    <location>
        <position position="167"/>
    </location>
</feature>
<dbReference type="GO" id="GO:0042588">
    <property type="term" value="C:zymogen granule"/>
    <property type="evidence" value="ECO:0007669"/>
    <property type="project" value="UniProtKB-SubCell"/>
</dbReference>
<feature type="domain" description="Peptidase M12A" evidence="14">
    <location>
        <begin position="66"/>
        <end position="265"/>
    </location>
</feature>
<feature type="binding site" evidence="12">
    <location>
        <position position="166"/>
    </location>
    <ligand>
        <name>Zn(2+)</name>
        <dbReference type="ChEBI" id="CHEBI:29105"/>
        <note>catalytic</note>
    </ligand>
</feature>
<evidence type="ECO:0000256" key="6">
    <source>
        <dbReference type="ARBA" id="ARBA00023049"/>
    </source>
</evidence>
<evidence type="ECO:0000256" key="13">
    <source>
        <dbReference type="RuleBase" id="RU361183"/>
    </source>
</evidence>
<evidence type="ECO:0000259" key="14">
    <source>
        <dbReference type="PROSITE" id="PS51864"/>
    </source>
</evidence>
<keyword evidence="1 12" id="KW-0645">Protease</keyword>
<gene>
    <name evidence="15" type="primary">CdLCE</name>
</gene>
<dbReference type="GO" id="GO:0008270">
    <property type="term" value="F:zinc ion binding"/>
    <property type="evidence" value="ECO:0007669"/>
    <property type="project" value="UniProtKB-UniRule"/>
</dbReference>
<organism evidence="15">
    <name type="scientific">Gadus macrocephalus</name>
    <name type="common">Pacific cod</name>
    <dbReference type="NCBI Taxonomy" id="80720"/>
    <lineage>
        <taxon>Eukaryota</taxon>
        <taxon>Metazoa</taxon>
        <taxon>Chordata</taxon>
        <taxon>Craniata</taxon>
        <taxon>Vertebrata</taxon>
        <taxon>Euteleostomi</taxon>
        <taxon>Actinopterygii</taxon>
        <taxon>Neopterygii</taxon>
        <taxon>Teleostei</taxon>
        <taxon>Neoteleostei</taxon>
        <taxon>Acanthomorphata</taxon>
        <taxon>Zeiogadaria</taxon>
        <taxon>Gadariae</taxon>
        <taxon>Gadiformes</taxon>
        <taxon>Gadoidei</taxon>
        <taxon>Gadidae</taxon>
        <taxon>Gadus</taxon>
    </lineage>
</organism>
<dbReference type="InterPro" id="IPR001506">
    <property type="entry name" value="Peptidase_M12A"/>
</dbReference>
<keyword evidence="9" id="KW-0325">Glycoprotein</keyword>
<keyword evidence="4 12" id="KW-0378">Hydrolase</keyword>
<keyword evidence="5 12" id="KW-0862">Zinc</keyword>
<dbReference type="FunFam" id="3.40.390.10:FF:000040">
    <property type="entry name" value="Metalloendopeptidase"/>
    <property type="match status" value="1"/>
</dbReference>
<comment type="cofactor">
    <cofactor evidence="12 13">
        <name>Zn(2+)</name>
        <dbReference type="ChEBI" id="CHEBI:29105"/>
    </cofactor>
    <text evidence="12 13">Binds 1 zinc ion per subunit.</text>
</comment>
<dbReference type="SUPFAM" id="SSF55486">
    <property type="entry name" value="Metalloproteases ('zincins'), catalytic domain"/>
    <property type="match status" value="1"/>
</dbReference>
<evidence type="ECO:0000256" key="9">
    <source>
        <dbReference type="ARBA" id="ARBA00023180"/>
    </source>
</evidence>
<comment type="caution">
    <text evidence="12">Lacks conserved residue(s) required for the propagation of feature annotation.</text>
</comment>
<name>D2YYH0_9TELE</name>
<sequence length="265" mass="30085">MAARTITLGLLLFLLAVSQAQEIKEGEEQQSNVTGTVAVGDTILMMNSGSPEFLIDGDVLISRKRSAMKCYSQSFSCLWPMSDNGKVEIPFTISDQYTGDEEAVILKAFEGFHSETCIRFIPRKTQRMYLQFKSLFGCFSSVGRIGERQVISLQRIGCVNNGIIQHEVMHALGFYHEHTRSDRDQHLQINWENIHPDKLYNFKKRDTNNLGMPYDYQSVTHYGRRAFSTVWKDTITPIPDASVRIGKSNGLSGIDIQKINKLYKC</sequence>
<evidence type="ECO:0000313" key="15">
    <source>
        <dbReference type="EMBL" id="BAI68377.1"/>
    </source>
</evidence>
<evidence type="ECO:0000256" key="8">
    <source>
        <dbReference type="ARBA" id="ARBA00023157"/>
    </source>
</evidence>
<feature type="binding site" evidence="12">
    <location>
        <position position="170"/>
    </location>
    <ligand>
        <name>Zn(2+)</name>
        <dbReference type="ChEBI" id="CHEBI:29105"/>
        <note>catalytic</note>
    </ligand>
</feature>
<dbReference type="PRINTS" id="PR00480">
    <property type="entry name" value="ASTACIN"/>
</dbReference>
<evidence type="ECO:0000256" key="7">
    <source>
        <dbReference type="ARBA" id="ARBA00023145"/>
    </source>
</evidence>
<keyword evidence="7" id="KW-0865">Zymogen</keyword>
<keyword evidence="2 12" id="KW-0479">Metal-binding</keyword>
<dbReference type="PANTHER" id="PTHR10127:SF899">
    <property type="entry name" value="ASTACIN-LIKE METALLOENDOPEPTIDASE-RELATED"/>
    <property type="match status" value="1"/>
</dbReference>
<dbReference type="InterPro" id="IPR024079">
    <property type="entry name" value="MetalloPept_cat_dom_sf"/>
</dbReference>
<dbReference type="SMART" id="SM00235">
    <property type="entry name" value="ZnMc"/>
    <property type="match status" value="1"/>
</dbReference>
<dbReference type="GO" id="GO:0006508">
    <property type="term" value="P:proteolysis"/>
    <property type="evidence" value="ECO:0007669"/>
    <property type="project" value="UniProtKB-KW"/>
</dbReference>
<keyword evidence="8" id="KW-1015">Disulfide bond</keyword>
<keyword evidence="3 13" id="KW-0732">Signal</keyword>
<evidence type="ECO:0000256" key="3">
    <source>
        <dbReference type="ARBA" id="ARBA00022729"/>
    </source>
</evidence>
<dbReference type="InterPro" id="IPR006026">
    <property type="entry name" value="Peptidase_Metallo"/>
</dbReference>
<evidence type="ECO:0000256" key="2">
    <source>
        <dbReference type="ARBA" id="ARBA00022723"/>
    </source>
</evidence>
<evidence type="ECO:0000256" key="4">
    <source>
        <dbReference type="ARBA" id="ARBA00022801"/>
    </source>
</evidence>
<feature type="chain" id="PRO_5005126232" description="Metalloendopeptidase" evidence="13">
    <location>
        <begin position="21"/>
        <end position="265"/>
    </location>
</feature>
<evidence type="ECO:0000256" key="11">
    <source>
        <dbReference type="ARBA" id="ARBA00024324"/>
    </source>
</evidence>
<evidence type="ECO:0000256" key="1">
    <source>
        <dbReference type="ARBA" id="ARBA00022670"/>
    </source>
</evidence>
<dbReference type="EC" id="3.4.24.-" evidence="13"/>
<comment type="subcellular location">
    <subcellularLocation>
        <location evidence="11">Zymogen granule</location>
    </subcellularLocation>
</comment>
<dbReference type="GO" id="GO:0004222">
    <property type="term" value="F:metalloendopeptidase activity"/>
    <property type="evidence" value="ECO:0007669"/>
    <property type="project" value="UniProtKB-UniRule"/>
</dbReference>
<keyword evidence="10" id="KW-0968">Cytoplasmic vesicle</keyword>
<keyword evidence="6 12" id="KW-0482">Metalloprotease</keyword>
<dbReference type="PROSITE" id="PS51864">
    <property type="entry name" value="ASTACIN"/>
    <property type="match status" value="1"/>
</dbReference>
<evidence type="ECO:0000256" key="12">
    <source>
        <dbReference type="PROSITE-ProRule" id="PRU01211"/>
    </source>
</evidence>